<feature type="transmembrane region" description="Helical" evidence="6">
    <location>
        <begin position="148"/>
        <end position="169"/>
    </location>
</feature>
<comment type="subcellular location">
    <subcellularLocation>
        <location evidence="1">Cell membrane</location>
        <topology evidence="1">Multi-pass membrane protein</topology>
    </subcellularLocation>
</comment>
<evidence type="ECO:0000256" key="3">
    <source>
        <dbReference type="ARBA" id="ARBA00022692"/>
    </source>
</evidence>
<protein>
    <submittedName>
        <fullName evidence="7">LysE family translocator</fullName>
    </submittedName>
</protein>
<dbReference type="RefSeq" id="WP_124016246.1">
    <property type="nucleotide sequence ID" value="NZ_JBDPZN010000001.1"/>
</dbReference>
<evidence type="ECO:0000256" key="4">
    <source>
        <dbReference type="ARBA" id="ARBA00022989"/>
    </source>
</evidence>
<dbReference type="PANTHER" id="PTHR30086">
    <property type="entry name" value="ARGININE EXPORTER PROTEIN ARGO"/>
    <property type="match status" value="1"/>
</dbReference>
<evidence type="ECO:0000256" key="6">
    <source>
        <dbReference type="SAM" id="Phobius"/>
    </source>
</evidence>
<dbReference type="PANTHER" id="PTHR30086:SF20">
    <property type="entry name" value="ARGININE EXPORTER PROTEIN ARGO-RELATED"/>
    <property type="match status" value="1"/>
</dbReference>
<proteinExistence type="predicted"/>
<feature type="transmembrane region" description="Helical" evidence="6">
    <location>
        <begin position="112"/>
        <end position="136"/>
    </location>
</feature>
<feature type="transmembrane region" description="Helical" evidence="6">
    <location>
        <begin position="74"/>
        <end position="91"/>
    </location>
</feature>
<keyword evidence="4 6" id="KW-1133">Transmembrane helix</keyword>
<dbReference type="Pfam" id="PF01810">
    <property type="entry name" value="LysE"/>
    <property type="match status" value="1"/>
</dbReference>
<feature type="transmembrane region" description="Helical" evidence="6">
    <location>
        <begin position="40"/>
        <end position="68"/>
    </location>
</feature>
<dbReference type="Proteomes" id="UP001477278">
    <property type="component" value="Unassembled WGS sequence"/>
</dbReference>
<keyword evidence="5 6" id="KW-0472">Membrane</keyword>
<name>A0ABV0FM34_9GAMM</name>
<comment type="caution">
    <text evidence="7">The sequence shown here is derived from an EMBL/GenBank/DDBJ whole genome shotgun (WGS) entry which is preliminary data.</text>
</comment>
<evidence type="ECO:0000313" key="8">
    <source>
        <dbReference type="Proteomes" id="UP001477278"/>
    </source>
</evidence>
<gene>
    <name evidence="7" type="ORF">ABHN84_00725</name>
</gene>
<accession>A0ABV0FM34</accession>
<dbReference type="EMBL" id="JBDPZN010000001">
    <property type="protein sequence ID" value="MEO3680812.1"/>
    <property type="molecule type" value="Genomic_DNA"/>
</dbReference>
<evidence type="ECO:0000256" key="5">
    <source>
        <dbReference type="ARBA" id="ARBA00023136"/>
    </source>
</evidence>
<keyword evidence="3 6" id="KW-0812">Transmembrane</keyword>
<organism evidence="7 8">
    <name type="scientific">Shewanella vesiculosa</name>
    <dbReference type="NCBI Taxonomy" id="518738"/>
    <lineage>
        <taxon>Bacteria</taxon>
        <taxon>Pseudomonadati</taxon>
        <taxon>Pseudomonadota</taxon>
        <taxon>Gammaproteobacteria</taxon>
        <taxon>Alteromonadales</taxon>
        <taxon>Shewanellaceae</taxon>
        <taxon>Shewanella</taxon>
    </lineage>
</organism>
<feature type="transmembrane region" description="Helical" evidence="6">
    <location>
        <begin position="181"/>
        <end position="202"/>
    </location>
</feature>
<dbReference type="PIRSF" id="PIRSF006324">
    <property type="entry name" value="LeuE"/>
    <property type="match status" value="1"/>
</dbReference>
<keyword evidence="2" id="KW-1003">Cell membrane</keyword>
<reference evidence="7 8" key="1">
    <citation type="submission" date="2024-05" db="EMBL/GenBank/DDBJ databases">
        <title>Genome sequencing of Marine Estuary Bacteria, Shewanella vesiculosa and S. baltica, and Pseudomonas syringae.</title>
        <authorList>
            <person name="Gurung A."/>
            <person name="Maclea K.S."/>
        </authorList>
    </citation>
    <scope>NUCLEOTIDE SEQUENCE [LARGE SCALE GENOMIC DNA]</scope>
    <source>
        <strain evidence="7 8">1A</strain>
    </source>
</reference>
<evidence type="ECO:0000313" key="7">
    <source>
        <dbReference type="EMBL" id="MEO3680812.1"/>
    </source>
</evidence>
<dbReference type="InterPro" id="IPR001123">
    <property type="entry name" value="LeuE-type"/>
</dbReference>
<sequence>MLLQQVIALFFTMLILAIVPGPAVFAVVSRSFSNGFNHGTAITFGVLLGDFIYILLALFGLSAIANAMGPTFELIKYASALYLCWLGISMLRNTAKGVQLATTPKVSQLKNIITGTAIALGNPKALIFYVSFFPAFVPMNQVDVTDVIIILATATLAFGSVNLTYAYLASSAKHVFTSPNAVTIINRTAGSIMLIAGILIVLNI</sequence>
<evidence type="ECO:0000256" key="1">
    <source>
        <dbReference type="ARBA" id="ARBA00004651"/>
    </source>
</evidence>
<keyword evidence="8" id="KW-1185">Reference proteome</keyword>
<evidence type="ECO:0000256" key="2">
    <source>
        <dbReference type="ARBA" id="ARBA00022475"/>
    </source>
</evidence>
<feature type="transmembrane region" description="Helical" evidence="6">
    <location>
        <begin position="6"/>
        <end position="28"/>
    </location>
</feature>